<comment type="subunit">
    <text evidence="8">Transcription repression requires formation of a complex with a corepressor protein of the Groucho/TLE family.</text>
</comment>
<evidence type="ECO:0000259" key="10">
    <source>
        <dbReference type="PROSITE" id="PS50888"/>
    </source>
</evidence>
<keyword evidence="5" id="KW-0238">DNA-binding</keyword>
<dbReference type="InterPro" id="IPR050370">
    <property type="entry name" value="HES_HEY"/>
</dbReference>
<dbReference type="Gene3D" id="4.10.280.10">
    <property type="entry name" value="Helix-loop-helix DNA-binding domain"/>
    <property type="match status" value="1"/>
</dbReference>
<dbReference type="Ensembl" id="ENSCSET00000027390.1">
    <property type="protein sequence ID" value="ENSCSEP00000027027.1"/>
    <property type="gene ID" value="ENSCSEG00000017265.1"/>
</dbReference>
<dbReference type="PROSITE" id="PS50888">
    <property type="entry name" value="BHLH"/>
    <property type="match status" value="1"/>
</dbReference>
<reference evidence="11 12" key="1">
    <citation type="journal article" date="2014" name="Nat. Genet.">
        <title>Whole-genome sequence of a flatfish provides insights into ZW sex chromosome evolution and adaptation to a benthic lifestyle.</title>
        <authorList>
            <person name="Chen S."/>
            <person name="Zhang G."/>
            <person name="Shao C."/>
            <person name="Huang Q."/>
            <person name="Liu G."/>
            <person name="Zhang P."/>
            <person name="Song W."/>
            <person name="An N."/>
            <person name="Chalopin D."/>
            <person name="Volff J.N."/>
            <person name="Hong Y."/>
            <person name="Li Q."/>
            <person name="Sha Z."/>
            <person name="Zhou H."/>
            <person name="Xie M."/>
            <person name="Yu Q."/>
            <person name="Liu Y."/>
            <person name="Xiang H."/>
            <person name="Wang N."/>
            <person name="Wu K."/>
            <person name="Yang C."/>
            <person name="Zhou Q."/>
            <person name="Liao X."/>
            <person name="Yang L."/>
            <person name="Hu Q."/>
            <person name="Zhang J."/>
            <person name="Meng L."/>
            <person name="Jin L."/>
            <person name="Tian Y."/>
            <person name="Lian J."/>
            <person name="Yang J."/>
            <person name="Miao G."/>
            <person name="Liu S."/>
            <person name="Liang Z."/>
            <person name="Yan F."/>
            <person name="Li Y."/>
            <person name="Sun B."/>
            <person name="Zhang H."/>
            <person name="Zhang J."/>
            <person name="Zhu Y."/>
            <person name="Du M."/>
            <person name="Zhao Y."/>
            <person name="Schartl M."/>
            <person name="Tang Q."/>
            <person name="Wang J."/>
        </authorList>
    </citation>
    <scope>NUCLEOTIDE SEQUENCE</scope>
</reference>
<dbReference type="InParanoid" id="A0A3P8WKM1"/>
<dbReference type="STRING" id="244447.ENSCSEP00000027027"/>
<proteinExistence type="predicted"/>
<dbReference type="GO" id="GO:0003677">
    <property type="term" value="F:DNA binding"/>
    <property type="evidence" value="ECO:0007669"/>
    <property type="project" value="UniProtKB-KW"/>
</dbReference>
<feature type="domain" description="BHLH" evidence="10">
    <location>
        <begin position="17"/>
        <end position="74"/>
    </location>
</feature>
<keyword evidence="3" id="KW-0678">Repressor</keyword>
<protein>
    <submittedName>
        <fullName evidence="11">Hairy-related 11</fullName>
    </submittedName>
</protein>
<dbReference type="SMART" id="SM00353">
    <property type="entry name" value="HLH"/>
    <property type="match status" value="1"/>
</dbReference>
<name>A0A3P8WKM1_CYNSE</name>
<dbReference type="SUPFAM" id="SSF47459">
    <property type="entry name" value="HLH, helix-loop-helix DNA-binding domain"/>
    <property type="match status" value="1"/>
</dbReference>
<dbReference type="Proteomes" id="UP000265120">
    <property type="component" value="Chromosome 15"/>
</dbReference>
<dbReference type="InterPro" id="IPR011598">
    <property type="entry name" value="bHLH_dom"/>
</dbReference>
<evidence type="ECO:0000256" key="3">
    <source>
        <dbReference type="ARBA" id="ARBA00022491"/>
    </source>
</evidence>
<keyword evidence="4" id="KW-0805">Transcription regulation</keyword>
<dbReference type="InterPro" id="IPR032644">
    <property type="entry name" value="HES-7_bHLH-O"/>
</dbReference>
<keyword evidence="12" id="KW-1185">Reference proteome</keyword>
<evidence type="ECO:0000256" key="5">
    <source>
        <dbReference type="ARBA" id="ARBA00023125"/>
    </source>
</evidence>
<dbReference type="PANTHER" id="PTHR10985">
    <property type="entry name" value="BASIC HELIX-LOOP-HELIX TRANSCRIPTION FACTOR, HES-RELATED"/>
    <property type="match status" value="1"/>
</dbReference>
<evidence type="ECO:0000256" key="2">
    <source>
        <dbReference type="ARBA" id="ARBA00022473"/>
    </source>
</evidence>
<evidence type="ECO:0000256" key="6">
    <source>
        <dbReference type="ARBA" id="ARBA00023163"/>
    </source>
</evidence>
<feature type="region of interest" description="Disordered" evidence="9">
    <location>
        <begin position="232"/>
        <end position="269"/>
    </location>
</feature>
<evidence type="ECO:0000313" key="12">
    <source>
        <dbReference type="Proteomes" id="UP000265120"/>
    </source>
</evidence>
<organism evidence="11 12">
    <name type="scientific">Cynoglossus semilaevis</name>
    <name type="common">Tongue sole</name>
    <dbReference type="NCBI Taxonomy" id="244447"/>
    <lineage>
        <taxon>Eukaryota</taxon>
        <taxon>Metazoa</taxon>
        <taxon>Chordata</taxon>
        <taxon>Craniata</taxon>
        <taxon>Vertebrata</taxon>
        <taxon>Euteleostomi</taxon>
        <taxon>Actinopterygii</taxon>
        <taxon>Neopterygii</taxon>
        <taxon>Teleostei</taxon>
        <taxon>Neoteleostei</taxon>
        <taxon>Acanthomorphata</taxon>
        <taxon>Carangaria</taxon>
        <taxon>Pleuronectiformes</taxon>
        <taxon>Pleuronectoidei</taxon>
        <taxon>Cynoglossidae</taxon>
        <taxon>Cynoglossinae</taxon>
        <taxon>Cynoglossus</taxon>
    </lineage>
</organism>
<dbReference type="GO" id="GO:0005634">
    <property type="term" value="C:nucleus"/>
    <property type="evidence" value="ECO:0007669"/>
    <property type="project" value="UniProtKB-SubCell"/>
</dbReference>
<evidence type="ECO:0000256" key="1">
    <source>
        <dbReference type="ARBA" id="ARBA00004123"/>
    </source>
</evidence>
<dbReference type="GO" id="GO:0046983">
    <property type="term" value="F:protein dimerization activity"/>
    <property type="evidence" value="ECO:0007669"/>
    <property type="project" value="InterPro"/>
</dbReference>
<dbReference type="GeneTree" id="ENSGT00730000111282"/>
<dbReference type="InterPro" id="IPR036638">
    <property type="entry name" value="HLH_DNA-bd_sf"/>
</dbReference>
<keyword evidence="6" id="KW-0804">Transcription</keyword>
<dbReference type="CDD" id="cd11462">
    <property type="entry name" value="bHLH-O_HES7"/>
    <property type="match status" value="1"/>
</dbReference>
<reference evidence="11" key="3">
    <citation type="submission" date="2025-09" db="UniProtKB">
        <authorList>
            <consortium name="Ensembl"/>
        </authorList>
    </citation>
    <scope>IDENTIFICATION</scope>
</reference>
<evidence type="ECO:0000313" key="11">
    <source>
        <dbReference type="Ensembl" id="ENSCSEP00000027027.1"/>
    </source>
</evidence>
<reference evidence="11" key="2">
    <citation type="submission" date="2025-08" db="UniProtKB">
        <authorList>
            <consortium name="Ensembl"/>
        </authorList>
    </citation>
    <scope>IDENTIFICATION</scope>
</reference>
<keyword evidence="2" id="KW-0217">Developmental protein</keyword>
<evidence type="ECO:0000256" key="8">
    <source>
        <dbReference type="ARBA" id="ARBA00023791"/>
    </source>
</evidence>
<comment type="subcellular location">
    <subcellularLocation>
        <location evidence="1">Nucleus</location>
    </subcellularLocation>
</comment>
<evidence type="ECO:0000256" key="4">
    <source>
        <dbReference type="ARBA" id="ARBA00023015"/>
    </source>
</evidence>
<dbReference type="AlphaFoldDB" id="A0A3P8WKM1"/>
<dbReference type="OMA" id="YLQKWTD"/>
<dbReference type="FunFam" id="4.10.280.10:FF:000063">
    <property type="entry name" value="transcription factor HES-7 isoform X1"/>
    <property type="match status" value="1"/>
</dbReference>
<sequence length="269" mass="30269">MTNKLLDPTMDSDARHRKRILKPVVEKKRRDRINQSLAELRSLLLKHTSDPRLQNPKIEKAEILDLAVEYLQRWTEEGKPENEIQMKTHVPVVRLHHSEPSLPSLSIQNAGFQQCMAQLGSYMHKIAPAQRTSLMEGLKRHTETETQTQQQQQQQQRPEFNLLDAACTDPVCTSDSSREDSSKFPFSSHSPFQPQSCSSPCHDYLTPPSSPWFSPSSFSTYATSPPFPSFTSHFTFPPSLSPPSSNTSLYSFSPTGPHTGPAGPHFPST</sequence>
<accession>A0A3P8WKM1</accession>
<keyword evidence="7" id="KW-0539">Nucleus</keyword>
<dbReference type="Pfam" id="PF00010">
    <property type="entry name" value="HLH"/>
    <property type="match status" value="1"/>
</dbReference>
<evidence type="ECO:0000256" key="9">
    <source>
        <dbReference type="SAM" id="MobiDB-lite"/>
    </source>
</evidence>
<evidence type="ECO:0000256" key="7">
    <source>
        <dbReference type="ARBA" id="ARBA00023242"/>
    </source>
</evidence>